<feature type="domain" description="SnoaL-like" evidence="1">
    <location>
        <begin position="17"/>
        <end position="146"/>
    </location>
</feature>
<gene>
    <name evidence="2" type="ORF">UFOPK3773_00696</name>
</gene>
<proteinExistence type="predicted"/>
<name>A0A6J7J5X2_9ZZZZ</name>
<dbReference type="InterPro" id="IPR032710">
    <property type="entry name" value="NTF2-like_dom_sf"/>
</dbReference>
<dbReference type="CDD" id="cd00531">
    <property type="entry name" value="NTF2_like"/>
    <property type="match status" value="1"/>
</dbReference>
<accession>A0A6J7J5X2</accession>
<evidence type="ECO:0000313" key="2">
    <source>
        <dbReference type="EMBL" id="CAB4938450.1"/>
    </source>
</evidence>
<dbReference type="AlphaFoldDB" id="A0A6J7J5X2"/>
<dbReference type="InterPro" id="IPR037401">
    <property type="entry name" value="SnoaL-like"/>
</dbReference>
<sequence length="163" mass="17984">MTVSPDDLAALATQVRYLIDRAAVSDALIAFAHAVDTRDWDGYADLYEPEGVLSLPFSDADGSPGGHRGRAGIAEYLSSHLGGFVGTHHMSTNHAIEVDGDVARTRSYCQCIHRLSNDDPGHVWEIGGWYDCELVRRPDLTWGFRTVRLSMTWQNESPPISEP</sequence>
<protein>
    <submittedName>
        <fullName evidence="2">Unannotated protein</fullName>
    </submittedName>
</protein>
<dbReference type="Pfam" id="PF13577">
    <property type="entry name" value="SnoaL_4"/>
    <property type="match status" value="1"/>
</dbReference>
<evidence type="ECO:0000259" key="1">
    <source>
        <dbReference type="Pfam" id="PF13577"/>
    </source>
</evidence>
<organism evidence="2">
    <name type="scientific">freshwater metagenome</name>
    <dbReference type="NCBI Taxonomy" id="449393"/>
    <lineage>
        <taxon>unclassified sequences</taxon>
        <taxon>metagenomes</taxon>
        <taxon>ecological metagenomes</taxon>
    </lineage>
</organism>
<dbReference type="EMBL" id="CAFBNF010000055">
    <property type="protein sequence ID" value="CAB4938450.1"/>
    <property type="molecule type" value="Genomic_DNA"/>
</dbReference>
<dbReference type="SUPFAM" id="SSF54427">
    <property type="entry name" value="NTF2-like"/>
    <property type="match status" value="1"/>
</dbReference>
<reference evidence="2" key="1">
    <citation type="submission" date="2020-05" db="EMBL/GenBank/DDBJ databases">
        <authorList>
            <person name="Chiriac C."/>
            <person name="Salcher M."/>
            <person name="Ghai R."/>
            <person name="Kavagutti S V."/>
        </authorList>
    </citation>
    <scope>NUCLEOTIDE SEQUENCE</scope>
</reference>
<dbReference type="Gene3D" id="3.10.450.50">
    <property type="match status" value="1"/>
</dbReference>